<organism evidence="2 3">
    <name type="scientific">Tribonema minus</name>
    <dbReference type="NCBI Taxonomy" id="303371"/>
    <lineage>
        <taxon>Eukaryota</taxon>
        <taxon>Sar</taxon>
        <taxon>Stramenopiles</taxon>
        <taxon>Ochrophyta</taxon>
        <taxon>PX clade</taxon>
        <taxon>Xanthophyceae</taxon>
        <taxon>Tribonematales</taxon>
        <taxon>Tribonemataceae</taxon>
        <taxon>Tribonema</taxon>
    </lineage>
</organism>
<feature type="chain" id="PRO_5032547041" evidence="1">
    <location>
        <begin position="24"/>
        <end position="327"/>
    </location>
</feature>
<proteinExistence type="predicted"/>
<keyword evidence="3" id="KW-1185">Reference proteome</keyword>
<protein>
    <submittedName>
        <fullName evidence="2">Uncharacterized protein</fullName>
    </submittedName>
</protein>
<gene>
    <name evidence="2" type="ORF">JKP88DRAFT_248821</name>
</gene>
<dbReference type="Proteomes" id="UP000664859">
    <property type="component" value="Unassembled WGS sequence"/>
</dbReference>
<keyword evidence="1" id="KW-0732">Signal</keyword>
<evidence type="ECO:0000313" key="2">
    <source>
        <dbReference type="EMBL" id="KAG5177265.1"/>
    </source>
</evidence>
<dbReference type="EMBL" id="JAFCMP010000526">
    <property type="protein sequence ID" value="KAG5177265.1"/>
    <property type="molecule type" value="Genomic_DNA"/>
</dbReference>
<sequence length="327" mass="35768">MTPVAAVTMTLVALFVEPWGVTGDSCPFHCCPTMPARPTCVHVLSCRAQPQRGRMATNEVHKRCLQRLLRSCGAPYFLNEDITSSDHEGDRIDMVVLPGALHMRGDPDFERKGVALDNCVCAPTAAKYCERGAAATVNGFAARSAEAHKRARYVGHFNAERWVVVPFVQETFGRLGGAARAFIARLAMHAAARVGGSERVFADKAKECEDACAEQALSVDSVKLALLGRCVSVFAMGWLQLPLHEMDELYSCTERLGGVMAFVLVKETQQLMLRKLWLDVAQGVKLDSAPDPDSGSYSDAPLTPFDVLVNMLDAYIRSKSFHCTPFL</sequence>
<dbReference type="AlphaFoldDB" id="A0A836C8R9"/>
<comment type="caution">
    <text evidence="2">The sequence shown here is derived from an EMBL/GenBank/DDBJ whole genome shotgun (WGS) entry which is preliminary data.</text>
</comment>
<accession>A0A836C8R9</accession>
<evidence type="ECO:0000313" key="3">
    <source>
        <dbReference type="Proteomes" id="UP000664859"/>
    </source>
</evidence>
<reference evidence="2" key="1">
    <citation type="submission" date="2021-02" db="EMBL/GenBank/DDBJ databases">
        <title>First Annotated Genome of the Yellow-green Alga Tribonema minus.</title>
        <authorList>
            <person name="Mahan K.M."/>
        </authorList>
    </citation>
    <scope>NUCLEOTIDE SEQUENCE</scope>
    <source>
        <strain evidence="2">UTEX B ZZ1240</strain>
    </source>
</reference>
<evidence type="ECO:0000256" key="1">
    <source>
        <dbReference type="SAM" id="SignalP"/>
    </source>
</evidence>
<name>A0A836C8R9_9STRA</name>
<feature type="signal peptide" evidence="1">
    <location>
        <begin position="1"/>
        <end position="23"/>
    </location>
</feature>